<evidence type="ECO:0000256" key="1">
    <source>
        <dbReference type="ARBA" id="ARBA00022448"/>
    </source>
</evidence>
<accession>V4PNH6</accession>
<evidence type="ECO:0000256" key="5">
    <source>
        <dbReference type="ARBA" id="ARBA00023004"/>
    </source>
</evidence>
<dbReference type="PRINTS" id="PR00604">
    <property type="entry name" value="CYTCHRMECIAB"/>
</dbReference>
<evidence type="ECO:0000256" key="6">
    <source>
        <dbReference type="PROSITE-ProRule" id="PRU00433"/>
    </source>
</evidence>
<comment type="caution">
    <text evidence="9">The sequence shown here is derived from an EMBL/GenBank/DDBJ whole genome shotgun (WGS) entry which is preliminary data.</text>
</comment>
<dbReference type="GO" id="GO:0046872">
    <property type="term" value="F:metal ion binding"/>
    <property type="evidence" value="ECO:0007669"/>
    <property type="project" value="UniProtKB-KW"/>
</dbReference>
<dbReference type="PANTHER" id="PTHR11961">
    <property type="entry name" value="CYTOCHROME C"/>
    <property type="match status" value="1"/>
</dbReference>
<feature type="domain" description="Cytochrome c" evidence="8">
    <location>
        <begin position="29"/>
        <end position="132"/>
    </location>
</feature>
<dbReference type="RefSeq" id="WP_018083041.1">
    <property type="nucleotide sequence ID" value="NZ_AQWM01000022.1"/>
</dbReference>
<dbReference type="Proteomes" id="UP000017837">
    <property type="component" value="Unassembled WGS sequence"/>
</dbReference>
<evidence type="ECO:0000259" key="8">
    <source>
        <dbReference type="PROSITE" id="PS51007"/>
    </source>
</evidence>
<keyword evidence="2 6" id="KW-0349">Heme</keyword>
<keyword evidence="3 6" id="KW-0479">Metal-binding</keyword>
<evidence type="ECO:0000313" key="10">
    <source>
        <dbReference type="Proteomes" id="UP000017837"/>
    </source>
</evidence>
<evidence type="ECO:0000256" key="7">
    <source>
        <dbReference type="SAM" id="SignalP"/>
    </source>
</evidence>
<dbReference type="InterPro" id="IPR036909">
    <property type="entry name" value="Cyt_c-like_dom_sf"/>
</dbReference>
<dbReference type="InterPro" id="IPR009056">
    <property type="entry name" value="Cyt_c-like_dom"/>
</dbReference>
<protein>
    <recommendedName>
        <fullName evidence="8">Cytochrome c domain-containing protein</fullName>
    </recommendedName>
</protein>
<evidence type="ECO:0000313" key="9">
    <source>
        <dbReference type="EMBL" id="ESQ88854.1"/>
    </source>
</evidence>
<gene>
    <name evidence="9" type="ORF">ABENE_15200</name>
</gene>
<evidence type="ECO:0000256" key="2">
    <source>
        <dbReference type="ARBA" id="ARBA00022617"/>
    </source>
</evidence>
<dbReference type="STRING" id="1121022.GCA_000376105_03367"/>
<dbReference type="Gene3D" id="1.10.760.10">
    <property type="entry name" value="Cytochrome c-like domain"/>
    <property type="match status" value="1"/>
</dbReference>
<proteinExistence type="predicted"/>
<keyword evidence="5 6" id="KW-0408">Iron</keyword>
<evidence type="ECO:0000256" key="4">
    <source>
        <dbReference type="ARBA" id="ARBA00022982"/>
    </source>
</evidence>
<keyword evidence="10" id="KW-1185">Reference proteome</keyword>
<reference evidence="9 10" key="1">
    <citation type="journal article" date="2014" name="Nature">
        <title>Sequential evolution of bacterial morphology by co-option of a developmental regulator.</title>
        <authorList>
            <person name="Jiang C."/>
            <person name="Brown P.J."/>
            <person name="Ducret A."/>
            <person name="Brun Y.V."/>
        </authorList>
    </citation>
    <scope>NUCLEOTIDE SEQUENCE [LARGE SCALE GENOMIC DNA]</scope>
    <source>
        <strain evidence="9 10">DSM 16100</strain>
    </source>
</reference>
<dbReference type="Pfam" id="PF00034">
    <property type="entry name" value="Cytochrom_C"/>
    <property type="match status" value="1"/>
</dbReference>
<dbReference type="EMBL" id="AWGB01000033">
    <property type="protein sequence ID" value="ESQ88854.1"/>
    <property type="molecule type" value="Genomic_DNA"/>
</dbReference>
<keyword evidence="1" id="KW-0813">Transport</keyword>
<sequence length="135" mass="14510">MVVRLKAHVITGCLVAALMTHVFGAQAQPLPEQGAQIFSQKCALCHDNSQYMINDNGPALFGVVGRRVGSIEGYAYSPALTAAAARGDTWTVTRLKKFLSGPEAMYPGTGMPMHFETPNARAAITAYLKTLTPRK</sequence>
<keyword evidence="7" id="KW-0732">Signal</keyword>
<dbReference type="SUPFAM" id="SSF46626">
    <property type="entry name" value="Cytochrome c"/>
    <property type="match status" value="1"/>
</dbReference>
<feature type="chain" id="PRO_5004725213" description="Cytochrome c domain-containing protein" evidence="7">
    <location>
        <begin position="28"/>
        <end position="135"/>
    </location>
</feature>
<dbReference type="PROSITE" id="PS51007">
    <property type="entry name" value="CYTC"/>
    <property type="match status" value="1"/>
</dbReference>
<dbReference type="AlphaFoldDB" id="V4PNH6"/>
<dbReference type="InterPro" id="IPR002327">
    <property type="entry name" value="Cyt_c_1A/1B"/>
</dbReference>
<feature type="signal peptide" evidence="7">
    <location>
        <begin position="1"/>
        <end position="27"/>
    </location>
</feature>
<keyword evidence="4" id="KW-0249">Electron transport</keyword>
<dbReference type="OrthoDB" id="9805828at2"/>
<dbReference type="GO" id="GO:0020037">
    <property type="term" value="F:heme binding"/>
    <property type="evidence" value="ECO:0007669"/>
    <property type="project" value="InterPro"/>
</dbReference>
<evidence type="ECO:0000256" key="3">
    <source>
        <dbReference type="ARBA" id="ARBA00022723"/>
    </source>
</evidence>
<name>V4PNH6_9CAUL</name>
<dbReference type="PATRIC" id="fig|1121022.4.peg.3095"/>
<dbReference type="GO" id="GO:0009055">
    <property type="term" value="F:electron transfer activity"/>
    <property type="evidence" value="ECO:0007669"/>
    <property type="project" value="InterPro"/>
</dbReference>
<dbReference type="eggNOG" id="COG3474">
    <property type="taxonomic scope" value="Bacteria"/>
</dbReference>
<organism evidence="9 10">
    <name type="scientific">Asticcacaulis benevestitus DSM 16100 = ATCC BAA-896</name>
    <dbReference type="NCBI Taxonomy" id="1121022"/>
    <lineage>
        <taxon>Bacteria</taxon>
        <taxon>Pseudomonadati</taxon>
        <taxon>Pseudomonadota</taxon>
        <taxon>Alphaproteobacteria</taxon>
        <taxon>Caulobacterales</taxon>
        <taxon>Caulobacteraceae</taxon>
        <taxon>Asticcacaulis</taxon>
    </lineage>
</organism>